<dbReference type="SUPFAM" id="SSF53448">
    <property type="entry name" value="Nucleotide-diphospho-sugar transferases"/>
    <property type="match status" value="1"/>
</dbReference>
<dbReference type="Gene3D" id="3.90.550.10">
    <property type="entry name" value="Spore Coat Polysaccharide Biosynthesis Protein SpsA, Chain A"/>
    <property type="match status" value="1"/>
</dbReference>
<dbReference type="RefSeq" id="WP_111145934.1">
    <property type="nucleotide sequence ID" value="NZ_QKRB01000037.1"/>
</dbReference>
<dbReference type="PANTHER" id="PTHR43685:SF2">
    <property type="entry name" value="GLYCOSYLTRANSFERASE 2-LIKE DOMAIN-CONTAINING PROTEIN"/>
    <property type="match status" value="1"/>
</dbReference>
<organism evidence="2 3">
    <name type="scientific">Paenibacillus sambharensis</name>
    <dbReference type="NCBI Taxonomy" id="1803190"/>
    <lineage>
        <taxon>Bacteria</taxon>
        <taxon>Bacillati</taxon>
        <taxon>Bacillota</taxon>
        <taxon>Bacilli</taxon>
        <taxon>Bacillales</taxon>
        <taxon>Paenibacillaceae</taxon>
        <taxon>Paenibacillus</taxon>
    </lineage>
</organism>
<dbReference type="Proteomes" id="UP000249522">
    <property type="component" value="Unassembled WGS sequence"/>
</dbReference>
<dbReference type="OrthoDB" id="6713581at2"/>
<evidence type="ECO:0000313" key="3">
    <source>
        <dbReference type="Proteomes" id="UP000249522"/>
    </source>
</evidence>
<accession>A0A2W1LCY1</accession>
<comment type="caution">
    <text evidence="2">The sequence shown here is derived from an EMBL/GenBank/DDBJ whole genome shotgun (WGS) entry which is preliminary data.</text>
</comment>
<proteinExistence type="predicted"/>
<dbReference type="EMBL" id="QKRB01000037">
    <property type="protein sequence ID" value="PZD96529.1"/>
    <property type="molecule type" value="Genomic_DNA"/>
</dbReference>
<sequence>MAQYHDGSIKSQGVSIITCTNRRGYMRNLINNYKRQRHPKKELIIIINCNSIPLAPYRKLTAGIQNIRIYQLPERYTLGACLNYAVDKANYSCIAKFDDDDYYAPYYLTESLETLKRAKADVLGKKAHYMYLRGSKKLLLRFQQYENRQTKLLPGATLVFKRSVFNKVRFPNRNVGEDDLFCLRSRRAGYKVYSGSRYNFAAIRRKNSANHTWIISDRELISHHKIIPGVRSFRKFVQKPPQGKM</sequence>
<dbReference type="PANTHER" id="PTHR43685">
    <property type="entry name" value="GLYCOSYLTRANSFERASE"/>
    <property type="match status" value="1"/>
</dbReference>
<dbReference type="InterPro" id="IPR050834">
    <property type="entry name" value="Glycosyltransf_2"/>
</dbReference>
<dbReference type="InterPro" id="IPR001173">
    <property type="entry name" value="Glyco_trans_2-like"/>
</dbReference>
<dbReference type="Pfam" id="PF00535">
    <property type="entry name" value="Glycos_transf_2"/>
    <property type="match status" value="1"/>
</dbReference>
<feature type="domain" description="Glycosyltransferase 2-like" evidence="1">
    <location>
        <begin position="16"/>
        <end position="142"/>
    </location>
</feature>
<evidence type="ECO:0000313" key="2">
    <source>
        <dbReference type="EMBL" id="PZD96529.1"/>
    </source>
</evidence>
<keyword evidence="2" id="KW-0808">Transferase</keyword>
<keyword evidence="3" id="KW-1185">Reference proteome</keyword>
<protein>
    <submittedName>
        <fullName evidence="2">Glycosyltransferase family 2 protein</fullName>
    </submittedName>
</protein>
<dbReference type="AlphaFoldDB" id="A0A2W1LCY1"/>
<name>A0A2W1LCY1_9BACL</name>
<dbReference type="InterPro" id="IPR029044">
    <property type="entry name" value="Nucleotide-diphossugar_trans"/>
</dbReference>
<gene>
    <name evidence="2" type="ORF">DNH61_06910</name>
</gene>
<evidence type="ECO:0000259" key="1">
    <source>
        <dbReference type="Pfam" id="PF00535"/>
    </source>
</evidence>
<dbReference type="GO" id="GO:0016740">
    <property type="term" value="F:transferase activity"/>
    <property type="evidence" value="ECO:0007669"/>
    <property type="project" value="UniProtKB-KW"/>
</dbReference>
<reference evidence="2 3" key="1">
    <citation type="submission" date="2018-06" db="EMBL/GenBank/DDBJ databases">
        <title>Paenibacillus imtechensis sp. nov.</title>
        <authorList>
            <person name="Pinnaka A.K."/>
            <person name="Singh H."/>
            <person name="Kaur M."/>
        </authorList>
    </citation>
    <scope>NUCLEOTIDE SEQUENCE [LARGE SCALE GENOMIC DNA]</scope>
    <source>
        <strain evidence="2 3">SMB1</strain>
    </source>
</reference>